<name>A0A7G8Q4J8_9GAMM</name>
<reference evidence="1 2" key="1">
    <citation type="submission" date="2020-08" db="EMBL/GenBank/DDBJ databases">
        <title>Dyella sp. G9 isolated from forest soil.</title>
        <authorList>
            <person name="Fu J."/>
            <person name="Qiu L."/>
        </authorList>
    </citation>
    <scope>NUCLEOTIDE SEQUENCE [LARGE SCALE GENOMIC DNA]</scope>
    <source>
        <strain evidence="1 2">G9</strain>
    </source>
</reference>
<evidence type="ECO:0000313" key="1">
    <source>
        <dbReference type="EMBL" id="QNK01706.1"/>
    </source>
</evidence>
<protein>
    <submittedName>
        <fullName evidence="1">Uncharacterized protein</fullName>
    </submittedName>
</protein>
<accession>A0A7G8Q4J8</accession>
<keyword evidence="2" id="KW-1185">Reference proteome</keyword>
<gene>
    <name evidence="1" type="ORF">H8F01_00555</name>
</gene>
<evidence type="ECO:0000313" key="2">
    <source>
        <dbReference type="Proteomes" id="UP000515873"/>
    </source>
</evidence>
<dbReference type="RefSeq" id="WP_187057165.1">
    <property type="nucleotide sequence ID" value="NZ_CP060412.1"/>
</dbReference>
<dbReference type="AlphaFoldDB" id="A0A7G8Q4J8"/>
<dbReference type="KEGG" id="dtl:H8F01_00555"/>
<dbReference type="Proteomes" id="UP000515873">
    <property type="component" value="Chromosome"/>
</dbReference>
<sequence length="142" mass="16270">MKNLYRTEGKVYAMGPSNEGESLMVTPLLKDGSVNHQSWERVAWDLLSDAEKEDCDYIQAILKGETTRDCMQAIKDAIPLDLTLYDDLDEPIEAYNYDKGFREALEQVVESMRPQVSESDVEDVVDSLLKFYRDRTNAQEAH</sequence>
<proteinExistence type="predicted"/>
<dbReference type="EMBL" id="CP060412">
    <property type="protein sequence ID" value="QNK01706.1"/>
    <property type="molecule type" value="Genomic_DNA"/>
</dbReference>
<organism evidence="1 2">
    <name type="scientific">Dyella telluris</name>
    <dbReference type="NCBI Taxonomy" id="2763498"/>
    <lineage>
        <taxon>Bacteria</taxon>
        <taxon>Pseudomonadati</taxon>
        <taxon>Pseudomonadota</taxon>
        <taxon>Gammaproteobacteria</taxon>
        <taxon>Lysobacterales</taxon>
        <taxon>Rhodanobacteraceae</taxon>
        <taxon>Dyella</taxon>
    </lineage>
</organism>